<proteinExistence type="predicted"/>
<organism evidence="1 2">
    <name type="scientific">Mediterranea massiliensis</name>
    <dbReference type="NCBI Taxonomy" id="1841865"/>
    <lineage>
        <taxon>Bacteria</taxon>
        <taxon>Pseudomonadati</taxon>
        <taxon>Bacteroidota</taxon>
        <taxon>Bacteroidia</taxon>
        <taxon>Bacteroidales</taxon>
        <taxon>Bacteroidaceae</taxon>
        <taxon>Mediterranea</taxon>
    </lineage>
</organism>
<reference evidence="1" key="2">
    <citation type="submission" date="2021-09" db="EMBL/GenBank/DDBJ databases">
        <authorList>
            <person name="Gilroy R."/>
        </authorList>
    </citation>
    <scope>NUCLEOTIDE SEQUENCE</scope>
    <source>
        <strain evidence="1">CHK55-1828</strain>
    </source>
</reference>
<protein>
    <submittedName>
        <fullName evidence="1">Uncharacterized protein</fullName>
    </submittedName>
</protein>
<name>A0A921HW91_9BACT</name>
<evidence type="ECO:0000313" key="2">
    <source>
        <dbReference type="Proteomes" id="UP000717835"/>
    </source>
</evidence>
<accession>A0A921HW91</accession>
<dbReference type="RefSeq" id="WP_276826469.1">
    <property type="nucleotide sequence ID" value="NZ_DYVX01000028.1"/>
</dbReference>
<dbReference type="Proteomes" id="UP000717835">
    <property type="component" value="Unassembled WGS sequence"/>
</dbReference>
<dbReference type="EMBL" id="DYVX01000028">
    <property type="protein sequence ID" value="HJF91394.1"/>
    <property type="molecule type" value="Genomic_DNA"/>
</dbReference>
<dbReference type="AlphaFoldDB" id="A0A921HW91"/>
<comment type="caution">
    <text evidence="1">The sequence shown here is derived from an EMBL/GenBank/DDBJ whole genome shotgun (WGS) entry which is preliminary data.</text>
</comment>
<gene>
    <name evidence="1" type="ORF">K8W02_03280</name>
</gene>
<sequence length="57" mass="6718">MLSREEDYRRTLYWQPELMTDEQGRATVRLFNNSRCCRPRVTVSVLDADGRIGGLER</sequence>
<reference evidence="1" key="1">
    <citation type="journal article" date="2021" name="PeerJ">
        <title>Extensive microbial diversity within the chicken gut microbiome revealed by metagenomics and culture.</title>
        <authorList>
            <person name="Gilroy R."/>
            <person name="Ravi A."/>
            <person name="Getino M."/>
            <person name="Pursley I."/>
            <person name="Horton D.L."/>
            <person name="Alikhan N.F."/>
            <person name="Baker D."/>
            <person name="Gharbi K."/>
            <person name="Hall N."/>
            <person name="Watson M."/>
            <person name="Adriaenssens E.M."/>
            <person name="Foster-Nyarko E."/>
            <person name="Jarju S."/>
            <person name="Secka A."/>
            <person name="Antonio M."/>
            <person name="Oren A."/>
            <person name="Chaudhuri R.R."/>
            <person name="La Ragione R."/>
            <person name="Hildebrand F."/>
            <person name="Pallen M.J."/>
        </authorList>
    </citation>
    <scope>NUCLEOTIDE SEQUENCE</scope>
    <source>
        <strain evidence="1">CHK55-1828</strain>
    </source>
</reference>
<evidence type="ECO:0000313" key="1">
    <source>
        <dbReference type="EMBL" id="HJF91394.1"/>
    </source>
</evidence>